<dbReference type="STRING" id="880074.BARVI_02150"/>
<name>W0EWZ4_9BACT</name>
<evidence type="ECO:0000313" key="7">
    <source>
        <dbReference type="EMBL" id="AHF13591.1"/>
    </source>
</evidence>
<evidence type="ECO:0000256" key="1">
    <source>
        <dbReference type="ARBA" id="ARBA00004196"/>
    </source>
</evidence>
<evidence type="ECO:0000259" key="5">
    <source>
        <dbReference type="Pfam" id="PF00578"/>
    </source>
</evidence>
<accession>W0EWZ4</accession>
<dbReference type="EMBL" id="CP007034">
    <property type="protein sequence ID" value="AHF13591.1"/>
    <property type="molecule type" value="Genomic_DNA"/>
</dbReference>
<dbReference type="PANTHER" id="PTHR42852:SF6">
    <property type="entry name" value="THIOL:DISULFIDE INTERCHANGE PROTEIN DSBE"/>
    <property type="match status" value="1"/>
</dbReference>
<dbReference type="Pfam" id="PF14289">
    <property type="entry name" value="DUF4369"/>
    <property type="match status" value="1"/>
</dbReference>
<keyword evidence="4" id="KW-0676">Redox-active center</keyword>
<dbReference type="AlphaFoldDB" id="W0EWZ4"/>
<dbReference type="InterPro" id="IPR050553">
    <property type="entry name" value="Thioredoxin_ResA/DsbE_sf"/>
</dbReference>
<evidence type="ECO:0000256" key="2">
    <source>
        <dbReference type="ARBA" id="ARBA00022748"/>
    </source>
</evidence>
<dbReference type="OrthoDB" id="1080386at2"/>
<dbReference type="KEGG" id="bvs:BARVI_02150"/>
<dbReference type="PANTHER" id="PTHR42852">
    <property type="entry name" value="THIOL:DISULFIDE INTERCHANGE PROTEIN DSBE"/>
    <property type="match status" value="1"/>
</dbReference>
<feature type="domain" description="Alkyl hydroperoxide reductase subunit C/ Thiol specific antioxidant" evidence="5">
    <location>
        <begin position="267"/>
        <end position="384"/>
    </location>
</feature>
<keyword evidence="2" id="KW-0201">Cytochrome c-type biogenesis</keyword>
<comment type="subcellular location">
    <subcellularLocation>
        <location evidence="1">Cell envelope</location>
    </subcellularLocation>
</comment>
<dbReference type="HOGENOM" id="CLU_042529_1_0_10"/>
<dbReference type="CDD" id="cd02966">
    <property type="entry name" value="TlpA_like_family"/>
    <property type="match status" value="1"/>
</dbReference>
<gene>
    <name evidence="7" type="ORF">BARVI_02150</name>
</gene>
<keyword evidence="3" id="KW-1015">Disulfide bond</keyword>
<evidence type="ECO:0000313" key="8">
    <source>
        <dbReference type="Proteomes" id="UP000018901"/>
    </source>
</evidence>
<dbReference type="GO" id="GO:0030313">
    <property type="term" value="C:cell envelope"/>
    <property type="evidence" value="ECO:0007669"/>
    <property type="project" value="UniProtKB-SubCell"/>
</dbReference>
<evidence type="ECO:0008006" key="9">
    <source>
        <dbReference type="Google" id="ProtNLM"/>
    </source>
</evidence>
<dbReference type="InterPro" id="IPR025380">
    <property type="entry name" value="DUF4369"/>
</dbReference>
<protein>
    <recommendedName>
        <fullName evidence="9">Thioredoxin domain-containing protein</fullName>
    </recommendedName>
</protein>
<dbReference type="InterPro" id="IPR000866">
    <property type="entry name" value="AhpC/TSA"/>
</dbReference>
<dbReference type="SUPFAM" id="SSF52833">
    <property type="entry name" value="Thioredoxin-like"/>
    <property type="match status" value="1"/>
</dbReference>
<evidence type="ECO:0000256" key="4">
    <source>
        <dbReference type="ARBA" id="ARBA00023284"/>
    </source>
</evidence>
<feature type="domain" description="DUF4369" evidence="6">
    <location>
        <begin position="57"/>
        <end position="152"/>
    </location>
</feature>
<reference evidence="7 8" key="1">
    <citation type="submission" date="2013-12" db="EMBL/GenBank/DDBJ databases">
        <authorList>
            <consortium name="DOE Joint Genome Institute"/>
            <person name="Eisen J."/>
            <person name="Huntemann M."/>
            <person name="Han J."/>
            <person name="Chen A."/>
            <person name="Kyrpides N."/>
            <person name="Mavromatis K."/>
            <person name="Markowitz V."/>
            <person name="Palaniappan K."/>
            <person name="Ivanova N."/>
            <person name="Schaumberg A."/>
            <person name="Pati A."/>
            <person name="Liolios K."/>
            <person name="Nordberg H.P."/>
            <person name="Cantor M.N."/>
            <person name="Hua S.X."/>
            <person name="Woyke T."/>
        </authorList>
    </citation>
    <scope>NUCLEOTIDE SEQUENCE [LARGE SCALE GENOMIC DNA]</scope>
    <source>
        <strain evidence="8">DSM 18177</strain>
    </source>
</reference>
<proteinExistence type="predicted"/>
<evidence type="ECO:0000259" key="6">
    <source>
        <dbReference type="Pfam" id="PF14289"/>
    </source>
</evidence>
<dbReference type="InterPro" id="IPR036249">
    <property type="entry name" value="Thioredoxin-like_sf"/>
</dbReference>
<dbReference type="Gene3D" id="3.40.30.10">
    <property type="entry name" value="Glutaredoxin"/>
    <property type="match status" value="1"/>
</dbReference>
<dbReference type="GO" id="GO:0017004">
    <property type="term" value="P:cytochrome complex assembly"/>
    <property type="evidence" value="ECO:0007669"/>
    <property type="project" value="UniProtKB-KW"/>
</dbReference>
<sequence length="421" mass="47215">MCGFGLEISIIGDVKGEGTKIFRIFVREKQKRMNRVYYLMLPLLLCAGCGGGVETSYVINGHVSNADADGNIVYLSHSNGDELVNLDSAIVDGGLFSFRGEQEVPIMAYLRFNRSLDSLAVPVLFVLENGTIEAKMDTVLSTVTGTRQNVDFETYKARSHRLDSLRSVLHDRYLDLADKGRMTAALEQKMYGQDCRLDNEEVDLAYRFIRKNRNSPASLWLLESMQSRFSEAELDKILSEFRGRDKNAPILTDIAQRLRNADKIEPGNPYADVALVDMWGRNTSLSGYVGYARYVVIGFWQAGSDPSCRAMVRLGQLYREFGYRGATFLSVSLDNDAELWRETLQRLRLPAHQCMAADPDEVESCYALASVPAFVVINPDGTINSRNLTIEQLGGKLQELLPYRVRRDTVSRVAVKADSLK</sequence>
<evidence type="ECO:0000256" key="3">
    <source>
        <dbReference type="ARBA" id="ARBA00023157"/>
    </source>
</evidence>
<dbReference type="eggNOG" id="COG0526">
    <property type="taxonomic scope" value="Bacteria"/>
</dbReference>
<keyword evidence="8" id="KW-1185">Reference proteome</keyword>
<organism evidence="7 8">
    <name type="scientific">Barnesiella viscericola DSM 18177</name>
    <dbReference type="NCBI Taxonomy" id="880074"/>
    <lineage>
        <taxon>Bacteria</taxon>
        <taxon>Pseudomonadati</taxon>
        <taxon>Bacteroidota</taxon>
        <taxon>Bacteroidia</taxon>
        <taxon>Bacteroidales</taxon>
        <taxon>Barnesiellaceae</taxon>
        <taxon>Barnesiella</taxon>
    </lineage>
</organism>
<dbReference type="Pfam" id="PF00578">
    <property type="entry name" value="AhpC-TSA"/>
    <property type="match status" value="1"/>
</dbReference>
<dbReference type="Proteomes" id="UP000018901">
    <property type="component" value="Chromosome"/>
</dbReference>